<dbReference type="Proteomes" id="UP000004994">
    <property type="component" value="Chromosome 3"/>
</dbReference>
<dbReference type="InterPro" id="IPR013103">
    <property type="entry name" value="RVT_2"/>
</dbReference>
<dbReference type="InParanoid" id="A0A3Q7FLW5"/>
<name>A0A3Q7FLW5_SOLLC</name>
<accession>A0A3Q7FLW5</accession>
<evidence type="ECO:0000313" key="3">
    <source>
        <dbReference type="Proteomes" id="UP000004994"/>
    </source>
</evidence>
<dbReference type="Pfam" id="PF07727">
    <property type="entry name" value="RVT_2"/>
    <property type="match status" value="1"/>
</dbReference>
<keyword evidence="3" id="KW-1185">Reference proteome</keyword>
<organism evidence="2">
    <name type="scientific">Solanum lycopersicum</name>
    <name type="common">Tomato</name>
    <name type="synonym">Lycopersicon esculentum</name>
    <dbReference type="NCBI Taxonomy" id="4081"/>
    <lineage>
        <taxon>Eukaryota</taxon>
        <taxon>Viridiplantae</taxon>
        <taxon>Streptophyta</taxon>
        <taxon>Embryophyta</taxon>
        <taxon>Tracheophyta</taxon>
        <taxon>Spermatophyta</taxon>
        <taxon>Magnoliopsida</taxon>
        <taxon>eudicotyledons</taxon>
        <taxon>Gunneridae</taxon>
        <taxon>Pentapetalae</taxon>
        <taxon>asterids</taxon>
        <taxon>lamiids</taxon>
        <taxon>Solanales</taxon>
        <taxon>Solanaceae</taxon>
        <taxon>Solanoideae</taxon>
        <taxon>Solaneae</taxon>
        <taxon>Solanum</taxon>
        <taxon>Solanum subgen. Lycopersicon</taxon>
    </lineage>
</organism>
<reference evidence="2" key="1">
    <citation type="journal article" date="2012" name="Nature">
        <title>The tomato genome sequence provides insights into fleshy fruit evolution.</title>
        <authorList>
            <consortium name="Tomato Genome Consortium"/>
        </authorList>
    </citation>
    <scope>NUCLEOTIDE SEQUENCE [LARGE SCALE GENOMIC DNA]</scope>
    <source>
        <strain evidence="2">cv. Heinz 1706</strain>
    </source>
</reference>
<evidence type="ECO:0000259" key="1">
    <source>
        <dbReference type="Pfam" id="PF07727"/>
    </source>
</evidence>
<evidence type="ECO:0000313" key="2">
    <source>
        <dbReference type="EnsemblPlants" id="Solyc03g094135.1.1"/>
    </source>
</evidence>
<dbReference type="STRING" id="4081.A0A3Q7FLW5"/>
<dbReference type="Gramene" id="Solyc03g094135.1.1">
    <property type="protein sequence ID" value="Solyc03g094135.1.1"/>
    <property type="gene ID" value="Solyc03g094135.1"/>
</dbReference>
<protein>
    <recommendedName>
        <fullName evidence="1">Reverse transcriptase Ty1/copia-type domain-containing protein</fullName>
    </recommendedName>
</protein>
<dbReference type="EnsemblPlants" id="Solyc03g094135.1.1">
    <property type="protein sequence ID" value="Solyc03g094135.1.1"/>
    <property type="gene ID" value="Solyc03g094135.1"/>
</dbReference>
<dbReference type="AlphaFoldDB" id="A0A3Q7FLW5"/>
<proteinExistence type="predicted"/>
<feature type="domain" description="Reverse transcriptase Ty1/copia-type" evidence="1">
    <location>
        <begin position="101"/>
        <end position="206"/>
    </location>
</feature>
<sequence>MTHHHFSYDDLITCPPVNINFDGPAIFPAEEITVLSSNNVVVPDAEHIEVFPSVVAVLIESFEVRKSTRGSKPPIWHKDYVIKTGSSSCTYSIGDNIDYTALTSTGFQQSAGDYSLFTKKEGDKISIILVCVDDLKLTGNDWFMLQHTKDVLHTTFKIKDLGDLTYNLGIEFARSEARILMPQRKYALDLVADMGLAGAKPITTLMDQSQKLTSTEFDHMGIHLFPGLVVQQKLSIGLWPLPLQKWYG</sequence>
<reference evidence="2" key="2">
    <citation type="submission" date="2019-01" db="UniProtKB">
        <authorList>
            <consortium name="EnsemblPlants"/>
        </authorList>
    </citation>
    <scope>IDENTIFICATION</scope>
    <source>
        <strain evidence="2">cv. Heinz 1706</strain>
    </source>
</reference>